<evidence type="ECO:0000259" key="2">
    <source>
        <dbReference type="Pfam" id="PF18740"/>
    </source>
</evidence>
<dbReference type="RefSeq" id="WP_044923208.1">
    <property type="nucleotide sequence ID" value="NZ_CYXY01000004.1"/>
</dbReference>
<dbReference type="Proteomes" id="UP000095553">
    <property type="component" value="Unassembled WGS sequence"/>
</dbReference>
<protein>
    <submittedName>
        <fullName evidence="3">Protein of uncharacterized function (DUF3644)</fullName>
    </submittedName>
</protein>
<feature type="domain" description="DUF3644" evidence="1">
    <location>
        <begin position="6"/>
        <end position="178"/>
    </location>
</feature>
<dbReference type="Pfam" id="PF18740">
    <property type="entry name" value="EC042_2821"/>
    <property type="match status" value="1"/>
</dbReference>
<dbReference type="EMBL" id="CYXY01000004">
    <property type="protein sequence ID" value="CUM84003.1"/>
    <property type="molecule type" value="Genomic_DNA"/>
</dbReference>
<dbReference type="InterPro" id="IPR022104">
    <property type="entry name" value="DUF3644"/>
</dbReference>
<gene>
    <name evidence="3" type="ORF">ERS852571_00895</name>
</gene>
<dbReference type="Pfam" id="PF12358">
    <property type="entry name" value="DUF3644"/>
    <property type="match status" value="1"/>
</dbReference>
<feature type="domain" description="EC042-2821-like Restriction Endonuclease-like" evidence="2">
    <location>
        <begin position="227"/>
        <end position="321"/>
    </location>
</feature>
<dbReference type="InterPro" id="IPR049530">
    <property type="entry name" value="EC042_2821"/>
</dbReference>
<evidence type="ECO:0000259" key="1">
    <source>
        <dbReference type="Pfam" id="PF12358"/>
    </source>
</evidence>
<evidence type="ECO:0000313" key="4">
    <source>
        <dbReference type="Proteomes" id="UP000095553"/>
    </source>
</evidence>
<name>A0A173S124_ANAHA</name>
<proteinExistence type="predicted"/>
<dbReference type="AlphaFoldDB" id="A0A173S124"/>
<accession>A0A173S124</accession>
<organism evidence="3 4">
    <name type="scientific">Anaerostipes hadrus</name>
    <dbReference type="NCBI Taxonomy" id="649756"/>
    <lineage>
        <taxon>Bacteria</taxon>
        <taxon>Bacillati</taxon>
        <taxon>Bacillota</taxon>
        <taxon>Clostridia</taxon>
        <taxon>Lachnospirales</taxon>
        <taxon>Lachnospiraceae</taxon>
        <taxon>Anaerostipes</taxon>
    </lineage>
</organism>
<reference evidence="3 4" key="1">
    <citation type="submission" date="2015-09" db="EMBL/GenBank/DDBJ databases">
        <authorList>
            <consortium name="Pathogen Informatics"/>
        </authorList>
    </citation>
    <scope>NUCLEOTIDE SEQUENCE [LARGE SCALE GENOMIC DNA]</scope>
    <source>
        <strain evidence="3 4">2789STDY5834959</strain>
    </source>
</reference>
<evidence type="ECO:0000313" key="3">
    <source>
        <dbReference type="EMBL" id="CUM84003.1"/>
    </source>
</evidence>
<sequence length="324" mass="38154">MDLTEKLLDKSKEAFTMAIEIYNKPTIKYRIEGFSFFICNAWELMLKAYMIKAKGENSIYYKDNPERTLSLENCIQQVFTNNKDPLRINLEKIIDLRNTSTHFIVEEYEMVYVPLFQSCILNFNDKMMLFHSIDMTEIIPQNFLTLSVSMKALNESEIIAKYPEQIATKIFKTRDAIDTLSQNNNAKFAITIEHHHYITKKKEEATSFVKVDKSADTPVQIIKELKDPNKTHCYTAKHCIDAIQKQISKKNIQLKYNGKNTEFNRFHFNNFCKHYGLKANQKFCYIHTQYEQPQYTYSQQAIDFIVVELTKDPEHILDNIKTKK</sequence>